<keyword evidence="3" id="KW-1185">Reference proteome</keyword>
<dbReference type="Gene3D" id="3.40.630.30">
    <property type="match status" value="1"/>
</dbReference>
<comment type="caution">
    <text evidence="2">The sequence shown here is derived from an EMBL/GenBank/DDBJ whole genome shotgun (WGS) entry which is preliminary data.</text>
</comment>
<dbReference type="AlphaFoldDB" id="A0A426FPL0"/>
<proteinExistence type="predicted"/>
<reference evidence="2 3" key="1">
    <citation type="submission" date="2018-11" db="EMBL/GenBank/DDBJ databases">
        <title>Genome sequencing of Lautropia sp. KCOM 2505 (= ChDC F240).</title>
        <authorList>
            <person name="Kook J.-K."/>
            <person name="Park S.-N."/>
            <person name="Lim Y.K."/>
        </authorList>
    </citation>
    <scope>NUCLEOTIDE SEQUENCE [LARGE SCALE GENOMIC DNA]</scope>
    <source>
        <strain evidence="2 3">KCOM 2505</strain>
    </source>
</reference>
<dbReference type="InterPro" id="IPR000182">
    <property type="entry name" value="GNAT_dom"/>
</dbReference>
<dbReference type="OrthoDB" id="9796171at2"/>
<dbReference type="InterPro" id="IPR016181">
    <property type="entry name" value="Acyl_CoA_acyltransferase"/>
</dbReference>
<dbReference type="Proteomes" id="UP000270261">
    <property type="component" value="Unassembled WGS sequence"/>
</dbReference>
<dbReference type="Pfam" id="PF13673">
    <property type="entry name" value="Acetyltransf_10"/>
    <property type="match status" value="1"/>
</dbReference>
<dbReference type="PROSITE" id="PS51186">
    <property type="entry name" value="GNAT"/>
    <property type="match status" value="1"/>
</dbReference>
<gene>
    <name evidence="2" type="ORF">EHV23_08540</name>
</gene>
<dbReference type="SUPFAM" id="SSF55729">
    <property type="entry name" value="Acyl-CoA N-acyltransferases (Nat)"/>
    <property type="match status" value="1"/>
</dbReference>
<name>A0A426FPL0_9BURK</name>
<protein>
    <submittedName>
        <fullName evidence="2">GNAT family N-acetyltransferase</fullName>
    </submittedName>
</protein>
<accession>A0A426FPL0</accession>
<evidence type="ECO:0000313" key="3">
    <source>
        <dbReference type="Proteomes" id="UP000270261"/>
    </source>
</evidence>
<dbReference type="EMBL" id="RRUE01000002">
    <property type="protein sequence ID" value="RRN44581.1"/>
    <property type="molecule type" value="Genomic_DNA"/>
</dbReference>
<organism evidence="2 3">
    <name type="scientific">Lautropia dentalis</name>
    <dbReference type="NCBI Taxonomy" id="2490857"/>
    <lineage>
        <taxon>Bacteria</taxon>
        <taxon>Pseudomonadati</taxon>
        <taxon>Pseudomonadota</taxon>
        <taxon>Betaproteobacteria</taxon>
        <taxon>Burkholderiales</taxon>
        <taxon>Burkholderiaceae</taxon>
        <taxon>Lautropia</taxon>
    </lineage>
</organism>
<evidence type="ECO:0000313" key="2">
    <source>
        <dbReference type="EMBL" id="RRN44581.1"/>
    </source>
</evidence>
<feature type="domain" description="N-acetyltransferase" evidence="1">
    <location>
        <begin position="6"/>
        <end position="159"/>
    </location>
</feature>
<sequence length="166" mass="18259">MEWVAMPFHALDPAVLYRILALRASIFMIEQECLYQDLDGQDPQGLHVVGIRPWGATGSSRATMFDVIATARILSPGTSFDDPSIGRMCLAQPFRQHGLGKTLLGFAVQTARQAYPGLPLRMSAQAHLVNFYKAAGFQQVSEPYLEDGIPHIEMLLAPGKDTPYIA</sequence>
<keyword evidence="2" id="KW-0808">Transferase</keyword>
<dbReference type="GO" id="GO:0016747">
    <property type="term" value="F:acyltransferase activity, transferring groups other than amino-acyl groups"/>
    <property type="evidence" value="ECO:0007669"/>
    <property type="project" value="InterPro"/>
</dbReference>
<dbReference type="CDD" id="cd04301">
    <property type="entry name" value="NAT_SF"/>
    <property type="match status" value="1"/>
</dbReference>
<evidence type="ECO:0000259" key="1">
    <source>
        <dbReference type="PROSITE" id="PS51186"/>
    </source>
</evidence>